<reference evidence="2" key="1">
    <citation type="submission" date="2020-02" db="EMBL/GenBank/DDBJ databases">
        <authorList>
            <person name="Meier V. D."/>
        </authorList>
    </citation>
    <scope>NUCLEOTIDE SEQUENCE</scope>
    <source>
        <strain evidence="2">AVDCRST_MAG59</strain>
    </source>
</reference>
<feature type="compositionally biased region" description="Low complexity" evidence="1">
    <location>
        <begin position="26"/>
        <end position="50"/>
    </location>
</feature>
<name>A0A6J4V763_9BACT</name>
<dbReference type="AlphaFoldDB" id="A0A6J4V763"/>
<feature type="non-terminal residue" evidence="2">
    <location>
        <position position="1"/>
    </location>
</feature>
<protein>
    <submittedName>
        <fullName evidence="2">Uncharacterized protein</fullName>
    </submittedName>
</protein>
<accession>A0A6J4V763</accession>
<organism evidence="2">
    <name type="scientific">uncultured Thermomicrobiales bacterium</name>
    <dbReference type="NCBI Taxonomy" id="1645740"/>
    <lineage>
        <taxon>Bacteria</taxon>
        <taxon>Pseudomonadati</taxon>
        <taxon>Thermomicrobiota</taxon>
        <taxon>Thermomicrobia</taxon>
        <taxon>Thermomicrobiales</taxon>
        <taxon>environmental samples</taxon>
    </lineage>
</organism>
<evidence type="ECO:0000256" key="1">
    <source>
        <dbReference type="SAM" id="MobiDB-lite"/>
    </source>
</evidence>
<sequence>GASGLRSPATPRPVDAPVLPPSPWSRAALDPRAPAATAPASTPSPWDHLL</sequence>
<evidence type="ECO:0000313" key="2">
    <source>
        <dbReference type="EMBL" id="CAA9570583.1"/>
    </source>
</evidence>
<feature type="non-terminal residue" evidence="2">
    <location>
        <position position="50"/>
    </location>
</feature>
<proteinExistence type="predicted"/>
<feature type="region of interest" description="Disordered" evidence="1">
    <location>
        <begin position="1"/>
        <end position="50"/>
    </location>
</feature>
<gene>
    <name evidence="2" type="ORF">AVDCRST_MAG59-3501</name>
</gene>
<dbReference type="EMBL" id="CADCWF010000251">
    <property type="protein sequence ID" value="CAA9570583.1"/>
    <property type="molecule type" value="Genomic_DNA"/>
</dbReference>